<evidence type="ECO:0000256" key="6">
    <source>
        <dbReference type="PIRSR" id="PIRSR600888-3"/>
    </source>
</evidence>
<evidence type="ECO:0000256" key="5">
    <source>
        <dbReference type="PIRSR" id="PIRSR600888-1"/>
    </source>
</evidence>
<name>A0A1M5RL47_9BACT</name>
<evidence type="ECO:0000256" key="4">
    <source>
        <dbReference type="ARBA" id="ARBA00019595"/>
    </source>
</evidence>
<dbReference type="Pfam" id="PF00908">
    <property type="entry name" value="dTDP_sugar_isom"/>
    <property type="match status" value="1"/>
</dbReference>
<evidence type="ECO:0000256" key="2">
    <source>
        <dbReference type="ARBA" id="ARBA00001997"/>
    </source>
</evidence>
<feature type="active site" description="Proton donor" evidence="5">
    <location>
        <position position="130"/>
    </location>
</feature>
<dbReference type="SUPFAM" id="SSF51182">
    <property type="entry name" value="RmlC-like cupins"/>
    <property type="match status" value="1"/>
</dbReference>
<dbReference type="EMBL" id="FQWQ01000002">
    <property type="protein sequence ID" value="SHH26920.1"/>
    <property type="molecule type" value="Genomic_DNA"/>
</dbReference>
<keyword evidence="7" id="KW-0413">Isomerase</keyword>
<evidence type="ECO:0000256" key="1">
    <source>
        <dbReference type="ARBA" id="ARBA00001298"/>
    </source>
</evidence>
<dbReference type="CDD" id="cd00438">
    <property type="entry name" value="cupin_RmlC"/>
    <property type="match status" value="1"/>
</dbReference>
<dbReference type="InterPro" id="IPR011051">
    <property type="entry name" value="RmlC_Cupin_sf"/>
</dbReference>
<dbReference type="GO" id="GO:0005829">
    <property type="term" value="C:cytosol"/>
    <property type="evidence" value="ECO:0007669"/>
    <property type="project" value="TreeGrafter"/>
</dbReference>
<dbReference type="UniPathway" id="UPA00124"/>
<dbReference type="RefSeq" id="WP_073136316.1">
    <property type="nucleotide sequence ID" value="NZ_FQWQ01000002.1"/>
</dbReference>
<dbReference type="EC" id="5.1.3.13" evidence="3 7"/>
<protein>
    <recommendedName>
        <fullName evidence="4 7">dTDP-4-dehydrorhamnose 3,5-epimerase</fullName>
        <ecNumber evidence="3 7">5.1.3.13</ecNumber>
    </recommendedName>
    <alternativeName>
        <fullName evidence="7">Thymidine diphospho-4-keto-rhamnose 3,5-epimerase</fullName>
    </alternativeName>
</protein>
<evidence type="ECO:0000313" key="9">
    <source>
        <dbReference type="Proteomes" id="UP000184212"/>
    </source>
</evidence>
<sequence>MEVKTTGIEGLVEIIPTLYKDDRGWFYEFYKEDTYRKHNITYRFVQENTSFSKKGVIRGLHMQRPPYAQAKLVTVLSGKVLDVVVDLRTGSKTFGQVYYCVLDGEHRNMLMVPEGFAHGFAALEDSVFFYKCSNLYDKASETGVRWNDPELNIDWRVQDPIISEKDRVLPTMDELLGKSVISR</sequence>
<evidence type="ECO:0000256" key="3">
    <source>
        <dbReference type="ARBA" id="ARBA00012098"/>
    </source>
</evidence>
<dbReference type="OrthoDB" id="9800680at2"/>
<dbReference type="Proteomes" id="UP000184212">
    <property type="component" value="Unassembled WGS sequence"/>
</dbReference>
<dbReference type="InterPro" id="IPR000888">
    <property type="entry name" value="RmlC-like"/>
</dbReference>
<comment type="similarity">
    <text evidence="7">Belongs to the dTDP-4-dehydrorhamnose 3,5-epimerase family.</text>
</comment>
<organism evidence="8 9">
    <name type="scientific">Chryseolinea serpens</name>
    <dbReference type="NCBI Taxonomy" id="947013"/>
    <lineage>
        <taxon>Bacteria</taxon>
        <taxon>Pseudomonadati</taxon>
        <taxon>Bacteroidota</taxon>
        <taxon>Cytophagia</taxon>
        <taxon>Cytophagales</taxon>
        <taxon>Fulvivirgaceae</taxon>
        <taxon>Chryseolinea</taxon>
    </lineage>
</organism>
<evidence type="ECO:0000256" key="7">
    <source>
        <dbReference type="RuleBase" id="RU364069"/>
    </source>
</evidence>
<dbReference type="PANTHER" id="PTHR21047:SF2">
    <property type="entry name" value="THYMIDINE DIPHOSPHO-4-KETO-RHAMNOSE 3,5-EPIMERASE"/>
    <property type="match status" value="1"/>
</dbReference>
<dbReference type="Gene3D" id="2.60.120.10">
    <property type="entry name" value="Jelly Rolls"/>
    <property type="match status" value="1"/>
</dbReference>
<keyword evidence="9" id="KW-1185">Reference proteome</keyword>
<comment type="pathway">
    <text evidence="7">Carbohydrate biosynthesis; dTDP-L-rhamnose biosynthesis.</text>
</comment>
<gene>
    <name evidence="8" type="ORF">SAMN04488109_3452</name>
</gene>
<comment type="catalytic activity">
    <reaction evidence="1 7">
        <text>dTDP-4-dehydro-6-deoxy-alpha-D-glucose = dTDP-4-dehydro-beta-L-rhamnose</text>
        <dbReference type="Rhea" id="RHEA:16969"/>
        <dbReference type="ChEBI" id="CHEBI:57649"/>
        <dbReference type="ChEBI" id="CHEBI:62830"/>
        <dbReference type="EC" id="5.1.3.13"/>
    </reaction>
</comment>
<dbReference type="GO" id="GO:0019305">
    <property type="term" value="P:dTDP-rhamnose biosynthetic process"/>
    <property type="evidence" value="ECO:0007669"/>
    <property type="project" value="UniProtKB-UniRule"/>
</dbReference>
<evidence type="ECO:0000313" key="8">
    <source>
        <dbReference type="EMBL" id="SHH26920.1"/>
    </source>
</evidence>
<proteinExistence type="inferred from homology"/>
<dbReference type="GO" id="GO:0000271">
    <property type="term" value="P:polysaccharide biosynthetic process"/>
    <property type="evidence" value="ECO:0007669"/>
    <property type="project" value="TreeGrafter"/>
</dbReference>
<reference evidence="8 9" key="1">
    <citation type="submission" date="2016-11" db="EMBL/GenBank/DDBJ databases">
        <authorList>
            <person name="Jaros S."/>
            <person name="Januszkiewicz K."/>
            <person name="Wedrychowicz H."/>
        </authorList>
    </citation>
    <scope>NUCLEOTIDE SEQUENCE [LARGE SCALE GENOMIC DNA]</scope>
    <source>
        <strain evidence="8 9">DSM 24574</strain>
    </source>
</reference>
<feature type="active site" description="Proton acceptor" evidence="5">
    <location>
        <position position="61"/>
    </location>
</feature>
<comment type="subunit">
    <text evidence="7">Homodimer.</text>
</comment>
<dbReference type="AlphaFoldDB" id="A0A1M5RL47"/>
<dbReference type="STRING" id="947013.SAMN04488109_3452"/>
<dbReference type="NCBIfam" id="TIGR01221">
    <property type="entry name" value="rmlC"/>
    <property type="match status" value="1"/>
</dbReference>
<dbReference type="InterPro" id="IPR014710">
    <property type="entry name" value="RmlC-like_jellyroll"/>
</dbReference>
<accession>A0A1M5RL47</accession>
<comment type="function">
    <text evidence="2 7">Catalyzes the epimerization of the C3' and C5'positions of dTDP-6-deoxy-D-xylo-4-hexulose, forming dTDP-6-deoxy-L-lyxo-4-hexulose.</text>
</comment>
<feature type="site" description="Participates in a stacking interaction with the thymidine ring of dTDP-4-oxo-6-deoxyglucose" evidence="6">
    <location>
        <position position="136"/>
    </location>
</feature>
<dbReference type="GO" id="GO:0008830">
    <property type="term" value="F:dTDP-4-dehydrorhamnose 3,5-epimerase activity"/>
    <property type="evidence" value="ECO:0007669"/>
    <property type="project" value="UniProtKB-UniRule"/>
</dbReference>
<dbReference type="PANTHER" id="PTHR21047">
    <property type="entry name" value="DTDP-6-DEOXY-D-GLUCOSE-3,5 EPIMERASE"/>
    <property type="match status" value="1"/>
</dbReference>